<dbReference type="GO" id="GO:0009279">
    <property type="term" value="C:cell outer membrane"/>
    <property type="evidence" value="ECO:0007669"/>
    <property type="project" value="TreeGrafter"/>
</dbReference>
<dbReference type="Pfam" id="PF03968">
    <property type="entry name" value="LptD_N"/>
    <property type="match status" value="1"/>
</dbReference>
<keyword evidence="3 4" id="KW-0574">Periplasm</keyword>
<dbReference type="AlphaFoldDB" id="A0A918KPX5"/>
<dbReference type="RefSeq" id="WP_189612526.1">
    <property type="nucleotide sequence ID" value="NZ_BMXR01000013.1"/>
</dbReference>
<feature type="signal peptide" evidence="4">
    <location>
        <begin position="1"/>
        <end position="31"/>
    </location>
</feature>
<sequence length="182" mass="20293" precursor="true">MKRTHPNCIGRARRTLLALLCGCTVAAGVQALPEDSEQPMNITADRGTFHNNRGEANFVGNVYLKQGSLEVWADTLDVIRNPETGDIEFLEAHGEPARYQQVQEVGEPPLKVRGQRIEYKPDEDVIITEGQGHVEQGGNTTEGHYIRYNLTEETLEVRSLRAEGEDEDAPQATWILQPEAVE</sequence>
<dbReference type="PANTHER" id="PTHR36504:SF1">
    <property type="entry name" value="LIPOPOLYSACCHARIDE EXPORT SYSTEM PROTEIN LPTA"/>
    <property type="match status" value="1"/>
</dbReference>
<evidence type="ECO:0000256" key="4">
    <source>
        <dbReference type="HAMAP-Rule" id="MF_01914"/>
    </source>
</evidence>
<evidence type="ECO:0000256" key="1">
    <source>
        <dbReference type="ARBA" id="ARBA00022448"/>
    </source>
</evidence>
<protein>
    <recommendedName>
        <fullName evidence="4">Lipopolysaccharide export system protein LptA</fullName>
    </recommendedName>
</protein>
<dbReference type="EMBL" id="BMXR01000013">
    <property type="protein sequence ID" value="GGX70255.1"/>
    <property type="molecule type" value="Genomic_DNA"/>
</dbReference>
<dbReference type="InterPro" id="IPR005653">
    <property type="entry name" value="OstA-like_N"/>
</dbReference>
<dbReference type="GO" id="GO:0015920">
    <property type="term" value="P:lipopolysaccharide transport"/>
    <property type="evidence" value="ECO:0007669"/>
    <property type="project" value="UniProtKB-UniRule"/>
</dbReference>
<feature type="region of interest" description="Disordered" evidence="5">
    <location>
        <begin position="162"/>
        <end position="182"/>
    </location>
</feature>
<gene>
    <name evidence="4 7" type="primary">lptA</name>
    <name evidence="7" type="ORF">GCM10007392_42390</name>
</gene>
<dbReference type="InterPro" id="IPR052037">
    <property type="entry name" value="LPS_export_LptA"/>
</dbReference>
<evidence type="ECO:0000313" key="8">
    <source>
        <dbReference type="Proteomes" id="UP000626148"/>
    </source>
</evidence>
<feature type="chain" id="PRO_5038181444" description="Lipopolysaccharide export system protein LptA" evidence="4">
    <location>
        <begin position="32"/>
        <end position="182"/>
    </location>
</feature>
<organism evidence="7 8">
    <name type="scientific">Saccharospirillum salsuginis</name>
    <dbReference type="NCBI Taxonomy" id="418750"/>
    <lineage>
        <taxon>Bacteria</taxon>
        <taxon>Pseudomonadati</taxon>
        <taxon>Pseudomonadota</taxon>
        <taxon>Gammaproteobacteria</taxon>
        <taxon>Oceanospirillales</taxon>
        <taxon>Saccharospirillaceae</taxon>
        <taxon>Saccharospirillum</taxon>
    </lineage>
</organism>
<evidence type="ECO:0000256" key="5">
    <source>
        <dbReference type="SAM" id="MobiDB-lite"/>
    </source>
</evidence>
<proteinExistence type="inferred from homology"/>
<dbReference type="PANTHER" id="PTHR36504">
    <property type="entry name" value="LIPOPOLYSACCHARIDE EXPORT SYSTEM PROTEIN LPTA"/>
    <property type="match status" value="1"/>
</dbReference>
<dbReference type="GO" id="GO:0017089">
    <property type="term" value="F:glycolipid transfer activity"/>
    <property type="evidence" value="ECO:0007669"/>
    <property type="project" value="TreeGrafter"/>
</dbReference>
<accession>A0A918KPX5</accession>
<dbReference type="NCBIfam" id="TIGR03002">
    <property type="entry name" value="outer_YhbN_LptA"/>
    <property type="match status" value="1"/>
</dbReference>
<dbReference type="InterPro" id="IPR014340">
    <property type="entry name" value="LptA"/>
</dbReference>
<comment type="function">
    <text evidence="4">Involved in the assembly of lipopolysaccharide (LPS). Required for the translocation of LPS from the inner membrane to the outer membrane. May form a bridge between the inner membrane and the outer membrane, via interactions with LptC and LptD, thereby facilitating LPS transfer across the periplasm.</text>
</comment>
<comment type="subunit">
    <text evidence="4">Component of the lipopolysaccharide transport and assembly complex.</text>
</comment>
<comment type="caution">
    <text evidence="7">The sequence shown here is derived from an EMBL/GenBank/DDBJ whole genome shotgun (WGS) entry which is preliminary data.</text>
</comment>
<dbReference type="GO" id="GO:0030288">
    <property type="term" value="C:outer membrane-bounded periplasmic space"/>
    <property type="evidence" value="ECO:0007669"/>
    <property type="project" value="TreeGrafter"/>
</dbReference>
<name>A0A918KPX5_9GAMM</name>
<reference evidence="7" key="1">
    <citation type="journal article" date="2014" name="Int. J. Syst. Evol. Microbiol.">
        <title>Complete genome sequence of Corynebacterium casei LMG S-19264T (=DSM 44701T), isolated from a smear-ripened cheese.</title>
        <authorList>
            <consortium name="US DOE Joint Genome Institute (JGI-PGF)"/>
            <person name="Walter F."/>
            <person name="Albersmeier A."/>
            <person name="Kalinowski J."/>
            <person name="Ruckert C."/>
        </authorList>
    </citation>
    <scope>NUCLEOTIDE SEQUENCE</scope>
    <source>
        <strain evidence="7">KCTC 22169</strain>
    </source>
</reference>
<keyword evidence="8" id="KW-1185">Reference proteome</keyword>
<dbReference type="Proteomes" id="UP000626148">
    <property type="component" value="Unassembled WGS sequence"/>
</dbReference>
<dbReference type="GO" id="GO:0001530">
    <property type="term" value="F:lipopolysaccharide binding"/>
    <property type="evidence" value="ECO:0007669"/>
    <property type="project" value="InterPro"/>
</dbReference>
<feature type="domain" description="Organic solvent tolerance-like N-terminal" evidence="6">
    <location>
        <begin position="41"/>
        <end position="153"/>
    </location>
</feature>
<keyword evidence="2 4" id="KW-0732">Signal</keyword>
<dbReference type="HAMAP" id="MF_01914">
    <property type="entry name" value="LPS_assembly_LptA"/>
    <property type="match status" value="1"/>
</dbReference>
<comment type="similarity">
    <text evidence="4">Belongs to the LptA family.</text>
</comment>
<evidence type="ECO:0000256" key="2">
    <source>
        <dbReference type="ARBA" id="ARBA00022729"/>
    </source>
</evidence>
<evidence type="ECO:0000313" key="7">
    <source>
        <dbReference type="EMBL" id="GGX70255.1"/>
    </source>
</evidence>
<reference evidence="7" key="2">
    <citation type="submission" date="2020-09" db="EMBL/GenBank/DDBJ databases">
        <authorList>
            <person name="Sun Q."/>
            <person name="Kim S."/>
        </authorList>
    </citation>
    <scope>NUCLEOTIDE SEQUENCE</scope>
    <source>
        <strain evidence="7">KCTC 22169</strain>
    </source>
</reference>
<dbReference type="GO" id="GO:0043165">
    <property type="term" value="P:Gram-negative-bacterium-type cell outer membrane assembly"/>
    <property type="evidence" value="ECO:0007669"/>
    <property type="project" value="UniProtKB-UniRule"/>
</dbReference>
<evidence type="ECO:0000259" key="6">
    <source>
        <dbReference type="Pfam" id="PF03968"/>
    </source>
</evidence>
<evidence type="ECO:0000256" key="3">
    <source>
        <dbReference type="ARBA" id="ARBA00022764"/>
    </source>
</evidence>
<dbReference type="Gene3D" id="2.60.450.10">
    <property type="entry name" value="Lipopolysaccharide (LPS) transport protein A like domain"/>
    <property type="match status" value="1"/>
</dbReference>
<comment type="subcellular location">
    <subcellularLocation>
        <location evidence="4">Periplasm</location>
    </subcellularLocation>
</comment>
<keyword evidence="1 4" id="KW-0813">Transport</keyword>